<name>A0A5J4UK03_9EUKA</name>
<protein>
    <submittedName>
        <fullName evidence="1">Uncharacterized protein</fullName>
    </submittedName>
</protein>
<proteinExistence type="predicted"/>
<gene>
    <name evidence="1" type="ORF">EZS28_034191</name>
</gene>
<evidence type="ECO:0000313" key="2">
    <source>
        <dbReference type="Proteomes" id="UP000324800"/>
    </source>
</evidence>
<evidence type="ECO:0000313" key="1">
    <source>
        <dbReference type="EMBL" id="KAA6370282.1"/>
    </source>
</evidence>
<reference evidence="1 2" key="1">
    <citation type="submission" date="2019-03" db="EMBL/GenBank/DDBJ databases">
        <title>Single cell metagenomics reveals metabolic interactions within the superorganism composed of flagellate Streblomastix strix and complex community of Bacteroidetes bacteria on its surface.</title>
        <authorList>
            <person name="Treitli S.C."/>
            <person name="Kolisko M."/>
            <person name="Husnik F."/>
            <person name="Keeling P."/>
            <person name="Hampl V."/>
        </authorList>
    </citation>
    <scope>NUCLEOTIDE SEQUENCE [LARGE SCALE GENOMIC DNA]</scope>
    <source>
        <strain evidence="1">ST1C</strain>
    </source>
</reference>
<dbReference type="Proteomes" id="UP000324800">
    <property type="component" value="Unassembled WGS sequence"/>
</dbReference>
<accession>A0A5J4UK03</accession>
<dbReference type="AlphaFoldDB" id="A0A5J4UK03"/>
<comment type="caution">
    <text evidence="1">The sequence shown here is derived from an EMBL/GenBank/DDBJ whole genome shotgun (WGS) entry which is preliminary data.</text>
</comment>
<sequence>MKEDILTVQDLETVISNFISFLKQHKGTNANQIACRTAVAMLFRAIGQEEQKINGFALKQIMKKPSIAVAKQLREELIWGFNKLLNYFKMKTLNIKSLSEQELMGIVISVIMGYSTLRLTEIHRASAEKGEGGSWQLHTQIIKVKGYKATLTFRPHADPNVCPTFQLQQRFQRRKREDKDKPLWFSFQKNRRNL</sequence>
<organism evidence="1 2">
    <name type="scientific">Streblomastix strix</name>
    <dbReference type="NCBI Taxonomy" id="222440"/>
    <lineage>
        <taxon>Eukaryota</taxon>
        <taxon>Metamonada</taxon>
        <taxon>Preaxostyla</taxon>
        <taxon>Oxymonadida</taxon>
        <taxon>Streblomastigidae</taxon>
        <taxon>Streblomastix</taxon>
    </lineage>
</organism>
<dbReference type="EMBL" id="SNRW01015543">
    <property type="protein sequence ID" value="KAA6370282.1"/>
    <property type="molecule type" value="Genomic_DNA"/>
</dbReference>